<evidence type="ECO:0000256" key="5">
    <source>
        <dbReference type="SAM" id="MobiDB-lite"/>
    </source>
</evidence>
<dbReference type="SUPFAM" id="SSF49899">
    <property type="entry name" value="Concanavalin A-like lectins/glucanases"/>
    <property type="match status" value="1"/>
</dbReference>
<dbReference type="InterPro" id="IPR003034">
    <property type="entry name" value="SAP_dom"/>
</dbReference>
<feature type="compositionally biased region" description="Low complexity" evidence="5">
    <location>
        <begin position="109"/>
        <end position="119"/>
    </location>
</feature>
<dbReference type="InterPro" id="IPR013320">
    <property type="entry name" value="ConA-like_dom_sf"/>
</dbReference>
<protein>
    <submittedName>
        <fullName evidence="9">Heterogeneous nuclear ribonucleoprotein U-like protein 1 isoform X1</fullName>
    </submittedName>
</protein>
<accession>A0ABM1DN52</accession>
<dbReference type="Pfam" id="PF13671">
    <property type="entry name" value="AAA_33"/>
    <property type="match status" value="1"/>
</dbReference>
<feature type="compositionally biased region" description="Gly residues" evidence="5">
    <location>
        <begin position="738"/>
        <end position="756"/>
    </location>
</feature>
<dbReference type="PANTHER" id="PTHR12381">
    <property type="entry name" value="HETEROGENEOUS NUCLEAR RIBONUCLEOPROTEIN U FAMILY MEMBER"/>
    <property type="match status" value="1"/>
</dbReference>
<feature type="compositionally biased region" description="Polar residues" evidence="5">
    <location>
        <begin position="814"/>
        <end position="828"/>
    </location>
</feature>
<dbReference type="InterPro" id="IPR043136">
    <property type="entry name" value="B30.2/SPRY_sf"/>
</dbReference>
<dbReference type="SUPFAM" id="SSF52540">
    <property type="entry name" value="P-loop containing nucleoside triphosphate hydrolases"/>
    <property type="match status" value="1"/>
</dbReference>
<feature type="compositionally biased region" description="Low complexity" evidence="5">
    <location>
        <begin position="829"/>
        <end position="838"/>
    </location>
</feature>
<feature type="compositionally biased region" description="Gly residues" evidence="5">
    <location>
        <begin position="935"/>
        <end position="954"/>
    </location>
</feature>
<feature type="domain" description="B30.2/SPRY" evidence="6">
    <location>
        <begin position="294"/>
        <end position="489"/>
    </location>
</feature>
<comment type="subcellular location">
    <subcellularLocation>
        <location evidence="1">Nucleus</location>
    </subcellularLocation>
</comment>
<dbReference type="InterPro" id="IPR036361">
    <property type="entry name" value="SAP_dom_sf"/>
</dbReference>
<evidence type="ECO:0000259" key="7">
    <source>
        <dbReference type="PROSITE" id="PS50800"/>
    </source>
</evidence>
<feature type="compositionally biased region" description="Gly residues" evidence="5">
    <location>
        <begin position="839"/>
        <end position="850"/>
    </location>
</feature>
<feature type="compositionally biased region" description="Basic and acidic residues" evidence="5">
    <location>
        <begin position="153"/>
        <end position="200"/>
    </location>
</feature>
<evidence type="ECO:0000256" key="4">
    <source>
        <dbReference type="ARBA" id="ARBA00023242"/>
    </source>
</evidence>
<dbReference type="Gene3D" id="2.60.120.920">
    <property type="match status" value="1"/>
</dbReference>
<sequence>MSDLQPKKMKVAELRVELQSRGLDTKGTKAVLVKRLEKFLGSSAAAMAEQADSSMNESGGDDIDTSQELDATQEESFVNVSASEAEPEKEVADEAPPKGEPEPEPEAEAPPSVVEPEAPLEVEKEIEKAEPLAAVEKEPEQEEPVEAEVQEDVADKKEEQSEVGQKEEHQQEEVVKKEEHEAAQEEVVKPGPVVEEKVESMETEVQAEKDTEEAPAEVEEAKEEEEFVVKEEIGETGDENMEADQNGDEVTSRGWFTEKDVDENRVNEHQHGEKRKRSHSPRDHQKEKDHYQGKTEESTPVKEEPEEEIDPNLVVLDKYNSDLNLKINKGRYTAETLTLGGFGLMWGGARGTFGVRKGMVAFEVKITEHLKVTFAEEEQDPHVTRIGWSSDAASMQLGEEAFSYGYGGTGKASVDCKFKDYGQRFEAGDVITTCVNFDVSPISISYAKNGEDLGEAFTIEPAELGDHALFPHILCKNSAVDVNFGQKEEPFFPLPEGFKFIQDIPLEDRVRATAGPENKSDCTFLMMCGLPGSGKSYWVEQYLKEQKETKWTVLGTNTIIDKMRVNGLPRKRNYHGRWEALIDASTKCLNKLLELAQRERRNYILDQTNVYASAQRRKMRPFEGFKRKAIVIVPDDEEFKRRIIKRTKDEGKEVPDSAVLEMKANFTLPETGGFFDEIEFTELEKDEVVKLVNKYRDEGKAALPPDHKRGRFSDRDRGFSGNRDTRGGFRGRDDFRGRGGMRGGSGMFRGGRGGFNDRGNEYRGSPRGGGGFRGGFRGSSRGSSDTRRDRPVSNWKSDSSSSYGSRGNNSRDSYQSPYSSRGWQAKQPSQQSGQSSWGSGYGQGSYGHQGYGQSYGSQGYGQSQGYGSYGSQPSYGSGHGSGYGQQSHQASSYTTPSSYSSGDYSQQWQQYYAQQNSSQQYPQQQPQQQSYSGYYGSGSGSGSSSGYGGYSSYK</sequence>
<dbReference type="Pfam" id="PF02037">
    <property type="entry name" value="SAP"/>
    <property type="match status" value="1"/>
</dbReference>
<name>A0ABM1DN52_PRICU</name>
<dbReference type="GeneID" id="106804622"/>
<feature type="compositionally biased region" description="Basic and acidic residues" evidence="5">
    <location>
        <begin position="280"/>
        <end position="303"/>
    </location>
</feature>
<feature type="compositionally biased region" description="Basic and acidic residues" evidence="5">
    <location>
        <begin position="700"/>
        <end position="737"/>
    </location>
</feature>
<feature type="compositionally biased region" description="Gly residues" evidence="5">
    <location>
        <begin position="766"/>
        <end position="777"/>
    </location>
</feature>
<dbReference type="SMART" id="SM00449">
    <property type="entry name" value="SPRY"/>
    <property type="match status" value="1"/>
</dbReference>
<feature type="compositionally biased region" description="Acidic residues" evidence="5">
    <location>
        <begin position="210"/>
        <end position="226"/>
    </location>
</feature>
<feature type="region of interest" description="Disordered" evidence="5">
    <location>
        <begin position="700"/>
        <end position="954"/>
    </location>
</feature>
<evidence type="ECO:0000313" key="8">
    <source>
        <dbReference type="Proteomes" id="UP000695022"/>
    </source>
</evidence>
<dbReference type="InterPro" id="IPR001870">
    <property type="entry name" value="B30.2/SPRY"/>
</dbReference>
<feature type="compositionally biased region" description="Gly residues" evidence="5">
    <location>
        <begin position="858"/>
        <end position="868"/>
    </location>
</feature>
<dbReference type="Proteomes" id="UP000695022">
    <property type="component" value="Unplaced"/>
</dbReference>
<dbReference type="Pfam" id="PF00622">
    <property type="entry name" value="SPRY"/>
    <property type="match status" value="1"/>
</dbReference>
<feature type="compositionally biased region" description="Basic and acidic residues" evidence="5">
    <location>
        <begin position="121"/>
        <end position="138"/>
    </location>
</feature>
<keyword evidence="2" id="KW-0488">Methylation</keyword>
<feature type="compositionally biased region" description="Basic and acidic residues" evidence="5">
    <location>
        <begin position="86"/>
        <end position="101"/>
    </location>
</feature>
<dbReference type="SMART" id="SM00513">
    <property type="entry name" value="SAP"/>
    <property type="match status" value="1"/>
</dbReference>
<dbReference type="InterPro" id="IPR035778">
    <property type="entry name" value="SPRY_hnRNP_U"/>
</dbReference>
<feature type="compositionally biased region" description="Acidic residues" evidence="5">
    <location>
        <begin position="59"/>
        <end position="73"/>
    </location>
</feature>
<dbReference type="PROSITE" id="PS50800">
    <property type="entry name" value="SAP"/>
    <property type="match status" value="1"/>
</dbReference>
<feature type="compositionally biased region" description="Acidic residues" evidence="5">
    <location>
        <begin position="234"/>
        <end position="247"/>
    </location>
</feature>
<dbReference type="Gene3D" id="1.10.720.30">
    <property type="entry name" value="SAP domain"/>
    <property type="match status" value="1"/>
</dbReference>
<dbReference type="RefSeq" id="XP_014661373.1">
    <property type="nucleotide sequence ID" value="XM_014805887.1"/>
</dbReference>
<feature type="compositionally biased region" description="Low complexity" evidence="5">
    <location>
        <begin position="797"/>
        <end position="813"/>
    </location>
</feature>
<feature type="compositionally biased region" description="Low complexity" evidence="5">
    <location>
        <begin position="884"/>
        <end position="934"/>
    </location>
</feature>
<dbReference type="CDD" id="cd12884">
    <property type="entry name" value="SPRY_hnRNP"/>
    <property type="match status" value="1"/>
</dbReference>
<evidence type="ECO:0000256" key="1">
    <source>
        <dbReference type="ARBA" id="ARBA00004123"/>
    </source>
</evidence>
<dbReference type="PROSITE" id="PS50188">
    <property type="entry name" value="B302_SPRY"/>
    <property type="match status" value="1"/>
</dbReference>
<evidence type="ECO:0000313" key="9">
    <source>
        <dbReference type="RefSeq" id="XP_014661373.1"/>
    </source>
</evidence>
<dbReference type="InterPro" id="IPR003877">
    <property type="entry name" value="SPRY_dom"/>
</dbReference>
<feature type="region of interest" description="Disordered" evidence="5">
    <location>
        <begin position="44"/>
        <end position="309"/>
    </location>
</feature>
<feature type="compositionally biased region" description="Acidic residues" evidence="5">
    <location>
        <begin position="139"/>
        <end position="152"/>
    </location>
</feature>
<feature type="domain" description="SAP" evidence="7">
    <location>
        <begin position="6"/>
        <end position="40"/>
    </location>
</feature>
<dbReference type="Gene3D" id="3.40.50.300">
    <property type="entry name" value="P-loop containing nucleotide triphosphate hydrolases"/>
    <property type="match status" value="1"/>
</dbReference>
<dbReference type="SUPFAM" id="SSF68906">
    <property type="entry name" value="SAP domain"/>
    <property type="match status" value="1"/>
</dbReference>
<proteinExistence type="predicted"/>
<feature type="compositionally biased region" description="Basic and acidic residues" evidence="5">
    <location>
        <begin position="256"/>
        <end position="271"/>
    </location>
</feature>
<keyword evidence="3" id="KW-0597">Phosphoprotein</keyword>
<evidence type="ECO:0000256" key="2">
    <source>
        <dbReference type="ARBA" id="ARBA00022481"/>
    </source>
</evidence>
<keyword evidence="8" id="KW-1185">Reference proteome</keyword>
<dbReference type="InterPro" id="IPR027417">
    <property type="entry name" value="P-loop_NTPase"/>
</dbReference>
<reference evidence="9" key="1">
    <citation type="submission" date="2025-08" db="UniProtKB">
        <authorList>
            <consortium name="RefSeq"/>
        </authorList>
    </citation>
    <scope>IDENTIFICATION</scope>
</reference>
<dbReference type="PANTHER" id="PTHR12381:SF56">
    <property type="entry name" value="B30.2_SPRY DOMAIN-CONTAINING PROTEIN-RELATED"/>
    <property type="match status" value="1"/>
</dbReference>
<organism evidence="8 9">
    <name type="scientific">Priapulus caudatus</name>
    <name type="common">Priapulid worm</name>
    <dbReference type="NCBI Taxonomy" id="37621"/>
    <lineage>
        <taxon>Eukaryota</taxon>
        <taxon>Metazoa</taxon>
        <taxon>Ecdysozoa</taxon>
        <taxon>Scalidophora</taxon>
        <taxon>Priapulida</taxon>
        <taxon>Priapulimorpha</taxon>
        <taxon>Priapulimorphida</taxon>
        <taxon>Priapulidae</taxon>
        <taxon>Priapulus</taxon>
    </lineage>
</organism>
<keyword evidence="4" id="KW-0539">Nucleus</keyword>
<evidence type="ECO:0000256" key="3">
    <source>
        <dbReference type="ARBA" id="ARBA00022553"/>
    </source>
</evidence>
<evidence type="ECO:0000259" key="6">
    <source>
        <dbReference type="PROSITE" id="PS50188"/>
    </source>
</evidence>
<gene>
    <name evidence="9" type="primary">LOC106804622</name>
</gene>